<dbReference type="SMART" id="SM00982">
    <property type="entry name" value="TRCF"/>
    <property type="match status" value="1"/>
</dbReference>
<keyword evidence="2" id="KW-0547">Nucleotide-binding</keyword>
<comment type="caution">
    <text evidence="4">The sequence shown here is derived from an EMBL/GenBank/DDBJ whole genome shotgun (WGS) entry which is preliminary data.</text>
</comment>
<dbReference type="InterPro" id="IPR001650">
    <property type="entry name" value="Helicase_C-like"/>
</dbReference>
<dbReference type="SUPFAM" id="SSF143517">
    <property type="entry name" value="TRCF domain-like"/>
    <property type="match status" value="1"/>
</dbReference>
<evidence type="ECO:0000259" key="3">
    <source>
        <dbReference type="PROSITE" id="PS51194"/>
    </source>
</evidence>
<dbReference type="PROSITE" id="PS51194">
    <property type="entry name" value="HELICASE_CTER"/>
    <property type="match status" value="1"/>
</dbReference>
<dbReference type="GO" id="GO:0003678">
    <property type="term" value="F:DNA helicase activity"/>
    <property type="evidence" value="ECO:0007669"/>
    <property type="project" value="TreeGrafter"/>
</dbReference>
<sequence length="352" mass="40339">MSRNGQVFLINNRIQNIYEIEALVRREVPDARVAVGHGQMEPEKLEKILLDFVNYEYDVLIATSIVESGIDVPNANTIIINNAQQFGLSDLHQLRGRVGRSNRKAFCYLLSPPLSSLTVEARRRLQAIENFSELGSGIHIAMQDLDIRGAGNMLGAEQSGFIADLGYETYQKILEEAVSELKSDEFSDLYEDDVKNNEREYVRETYIESDLELMFAPTYIPNDSERISLYRELDNMEDEHGIEAFRERLEDRFGKIPQEGDELIRVVGLRHLGKQLGFEKIVLKKGAMSLFLVSDPDSPYYQSATFGKIIRFIQEHPRICDLREKNEKRSLVIKGVPTVKRANEFLRKMLES</sequence>
<dbReference type="GO" id="GO:0006281">
    <property type="term" value="P:DNA repair"/>
    <property type="evidence" value="ECO:0007669"/>
    <property type="project" value="InterPro"/>
</dbReference>
<feature type="domain" description="Helicase C-terminal" evidence="3">
    <location>
        <begin position="1"/>
        <end position="146"/>
    </location>
</feature>
<dbReference type="Pfam" id="PF00271">
    <property type="entry name" value="Helicase_C"/>
    <property type="match status" value="1"/>
</dbReference>
<dbReference type="InterPro" id="IPR047112">
    <property type="entry name" value="RecG/Mfd"/>
</dbReference>
<dbReference type="InterPro" id="IPR005118">
    <property type="entry name" value="TRCF_C"/>
</dbReference>
<name>J9GBI3_9ZZZZ</name>
<keyword evidence="1" id="KW-0378">Hydrolase</keyword>
<organism evidence="4">
    <name type="scientific">gut metagenome</name>
    <dbReference type="NCBI Taxonomy" id="749906"/>
    <lineage>
        <taxon>unclassified sequences</taxon>
        <taxon>metagenomes</taxon>
        <taxon>organismal metagenomes</taxon>
    </lineage>
</organism>
<evidence type="ECO:0000256" key="1">
    <source>
        <dbReference type="ARBA" id="ARBA00022801"/>
    </source>
</evidence>
<dbReference type="PANTHER" id="PTHR47964:SF1">
    <property type="entry name" value="ATP-DEPENDENT DNA HELICASE HOMOLOG RECG, CHLOROPLASTIC"/>
    <property type="match status" value="1"/>
</dbReference>
<dbReference type="GO" id="GO:0016787">
    <property type="term" value="F:hydrolase activity"/>
    <property type="evidence" value="ECO:0007669"/>
    <property type="project" value="UniProtKB-KW"/>
</dbReference>
<dbReference type="InterPro" id="IPR037235">
    <property type="entry name" value="TRCF-like_C_D7"/>
</dbReference>
<dbReference type="AlphaFoldDB" id="J9GBI3"/>
<dbReference type="EMBL" id="AMCI01001731">
    <property type="protein sequence ID" value="EJX04672.1"/>
    <property type="molecule type" value="Genomic_DNA"/>
</dbReference>
<evidence type="ECO:0000256" key="2">
    <source>
        <dbReference type="ARBA" id="ARBA00022806"/>
    </source>
</evidence>
<keyword evidence="2" id="KW-0067">ATP-binding</keyword>
<dbReference type="SMART" id="SM00490">
    <property type="entry name" value="HELICc"/>
    <property type="match status" value="1"/>
</dbReference>
<dbReference type="Gene3D" id="3.40.50.300">
    <property type="entry name" value="P-loop containing nucleotide triphosphate hydrolases"/>
    <property type="match status" value="1"/>
</dbReference>
<protein>
    <submittedName>
        <fullName evidence="4">Transcription-repair coupling factor</fullName>
    </submittedName>
</protein>
<dbReference type="Pfam" id="PF03461">
    <property type="entry name" value="TRCF"/>
    <property type="match status" value="1"/>
</dbReference>
<dbReference type="Gene3D" id="3.90.1150.50">
    <property type="entry name" value="Transcription-repair-coupling factor, D7 domain"/>
    <property type="match status" value="1"/>
</dbReference>
<proteinExistence type="predicted"/>
<dbReference type="SUPFAM" id="SSF52540">
    <property type="entry name" value="P-loop containing nucleoside triphosphate hydrolases"/>
    <property type="match status" value="1"/>
</dbReference>
<reference evidence="4" key="1">
    <citation type="journal article" date="2012" name="PLoS ONE">
        <title>Gene sets for utilization of primary and secondary nutrition supplies in the distal gut of endangered iberian lynx.</title>
        <authorList>
            <person name="Alcaide M."/>
            <person name="Messina E."/>
            <person name="Richter M."/>
            <person name="Bargiela R."/>
            <person name="Peplies J."/>
            <person name="Huws S.A."/>
            <person name="Newbold C.J."/>
            <person name="Golyshin P.N."/>
            <person name="Simon M.A."/>
            <person name="Lopez G."/>
            <person name="Yakimov M.M."/>
            <person name="Ferrer M."/>
        </authorList>
    </citation>
    <scope>NUCLEOTIDE SEQUENCE</scope>
</reference>
<accession>J9GBI3</accession>
<dbReference type="InterPro" id="IPR027417">
    <property type="entry name" value="P-loop_NTPase"/>
</dbReference>
<gene>
    <name evidence="4" type="ORF">EVA_07221</name>
</gene>
<evidence type="ECO:0000313" key="4">
    <source>
        <dbReference type="EMBL" id="EJX04672.1"/>
    </source>
</evidence>
<dbReference type="PANTHER" id="PTHR47964">
    <property type="entry name" value="ATP-DEPENDENT DNA HELICASE HOMOLOG RECG, CHLOROPLASTIC"/>
    <property type="match status" value="1"/>
</dbReference>
<keyword evidence="2" id="KW-0347">Helicase</keyword>